<reference evidence="2 3" key="1">
    <citation type="journal article" date="2019" name="Appl. Environ. Microbiol.">
        <title>Co-occurrence of broad and narrow host-range viruses infecting the toxic bloom-forming cyanobacterium Microcystis aeruginosa.</title>
        <authorList>
            <person name="Morimoto D."/>
            <person name="Tominaga K."/>
            <person name="Nishimura Y."/>
            <person name="Yoshida N."/>
            <person name="Kimura S."/>
            <person name="Sako Y."/>
            <person name="Yoshida T."/>
        </authorList>
    </citation>
    <scope>NUCLEOTIDE SEQUENCE [LARGE SCALE GENOMIC DNA]</scope>
    <source>
        <strain evidence="2 3">11-30S32</strain>
    </source>
</reference>
<dbReference type="AlphaFoldDB" id="A0A510PM38"/>
<protein>
    <submittedName>
        <fullName evidence="2">Uncharacterized protein</fullName>
    </submittedName>
</protein>
<feature type="transmembrane region" description="Helical" evidence="1">
    <location>
        <begin position="62"/>
        <end position="82"/>
    </location>
</feature>
<accession>A0A510PM38</accession>
<comment type="caution">
    <text evidence="2">The sequence shown here is derived from an EMBL/GenBank/DDBJ whole genome shotgun (WGS) entry which is preliminary data.</text>
</comment>
<keyword evidence="1" id="KW-0812">Transmembrane</keyword>
<keyword evidence="1" id="KW-0472">Membrane</keyword>
<evidence type="ECO:0000256" key="1">
    <source>
        <dbReference type="SAM" id="Phobius"/>
    </source>
</evidence>
<sequence>MNKIKRFLNRFLKFAFLGKIPSTRPIVDIDESFLEPTNQINTNADESSQDQIKNQLIIKINWLLMIVCAVSFGFIIIYPLIYPDKAVPDIIQNAFFTTLGWFGGVLGAFFQVEQNK</sequence>
<evidence type="ECO:0000313" key="2">
    <source>
        <dbReference type="EMBL" id="GCA94894.1"/>
    </source>
</evidence>
<evidence type="ECO:0000313" key="3">
    <source>
        <dbReference type="Proteomes" id="UP000321223"/>
    </source>
</evidence>
<proteinExistence type="predicted"/>
<dbReference type="Proteomes" id="UP000321223">
    <property type="component" value="Unassembled WGS sequence"/>
</dbReference>
<dbReference type="EMBL" id="BHVU01000264">
    <property type="protein sequence ID" value="GCA94894.1"/>
    <property type="molecule type" value="Genomic_DNA"/>
</dbReference>
<name>A0A510PM38_MICAE</name>
<dbReference type="RefSeq" id="WP_104395910.1">
    <property type="nucleotide sequence ID" value="NZ_BHVU01000264.1"/>
</dbReference>
<feature type="transmembrane region" description="Helical" evidence="1">
    <location>
        <begin position="94"/>
        <end position="112"/>
    </location>
</feature>
<gene>
    <name evidence="2" type="ORF">MAE30S32_35460</name>
</gene>
<keyword evidence="1" id="KW-1133">Transmembrane helix</keyword>
<organism evidence="2 3">
    <name type="scientific">Microcystis aeruginosa 11-30S32</name>
    <dbReference type="NCBI Taxonomy" id="2358142"/>
    <lineage>
        <taxon>Bacteria</taxon>
        <taxon>Bacillati</taxon>
        <taxon>Cyanobacteriota</taxon>
        <taxon>Cyanophyceae</taxon>
        <taxon>Oscillatoriophycideae</taxon>
        <taxon>Chroococcales</taxon>
        <taxon>Microcystaceae</taxon>
        <taxon>Microcystis</taxon>
    </lineage>
</organism>